<evidence type="ECO:0000259" key="6">
    <source>
        <dbReference type="Pfam" id="PF00931"/>
    </source>
</evidence>
<sequence>MSTITNLSIKFPSRKMAEIALTSLLRVVLQTLTNPIVEELGLLWGVDNDIDQLSSTLLMIQAVLQDASKWQNQGRAIGVWLARLEDVAYDADDILDEFATVANLRDVASGSQSSKAYKLRRFFSSLDPSKIIFQHDMAHRIKQIRKRIDEIGKDALILRLRESDGERAHEVRRELSTSAFTDVSRIVGRDRDKEQIVSFLATDPLQCNPQFLYNPQLRIIPIVGVGGLGKTTLAQLVYNDLRMQTYFDLRIWISVSPMFDAAQLAKAIIESLTLKPHDKMQLNALQVILANLLYGKRYLLVLDNVCDDSNNAKDDWNKLLVQLTWGAAGSTIIVTTRSQIVASNMGNISNYPLQGMSKEDCFSVFNLNAFDNGNPYAYPNLVKIGRKIARKCHGLPLAAKTLGGLLNSKLDEQEWNAILNSDIWKLHSTEDENGILPALKLSYLHLPSHLKCCFAYCSLFPKGYVFNKDKLVRLWMAEGFIHPEGCIPMELVGQSCFNTLFQRSLFQYAHGHQQNKSEYIMHDLIHDLAQSISVGGHVRVQDAKMKNTKKTRHLSICDKVEQGMFTASLRSKNLRTFLLLHQRGGWFEQVPSEMFDKLKRLRVLGLNNIFNIRKLPNTVGDMTHLRYLNLSYTSLYSVPASISNLYNLQTLILGHTNLKKLPNSIGNLINLGYLDLSSTKLRRLPKSVGKLINLRHLSISSRKLRSLPEFVGNLSSLLYLDLSNNSELGSLPESIGNLTALQYLNLSHTQLRGLPELICNLCHLQTLKMENCLLFELPRRTGDLVNLRHLYVASRRNLISMSHGIGRLTSLQTLPSFVVGRAPGCGLHQLNLLNKLQGKLHISKLENATNLEKCNLGNKPDISELQLEWSYRSNLPRDGEAENQLLKTLQPHTNLTMLEINYYSGTELPSWLGDPSFLYLTTVKLHRCLKWRIISPFGQLLSLKGLEINSNSEVRRIGQEFIGEGIVKGFPSLEELRIYDMSNLEEWVSDISENEYPRLKKITIQLCPKLRTMPHQLSGVTTMKLSELEFMGCSENALNSLPRLTSLVYLEICYPDINSLPRTLFQPLCALKTLKFDRCDNIFDPSKWEGLECPISVQCLVIQNFFRLTQLPENGWPTTIKLLQFDCLLKVKALPEDLKNLTALRSLDIDGCPEIISLPEDGLPPTLQYLRIYKCPLLAKRCKKNTGKDWHKIAHVPTLENRFMEARWMKPAGSYISSNLLFLLLHKFGFETSVIYKYKLTSSS</sequence>
<dbReference type="InterPro" id="IPR055414">
    <property type="entry name" value="LRR_R13L4/SHOC2-like"/>
</dbReference>
<feature type="domain" description="Disease resistance N-terminal" evidence="7">
    <location>
        <begin position="25"/>
        <end position="112"/>
    </location>
</feature>
<dbReference type="SMART" id="SM00369">
    <property type="entry name" value="LRR_TYP"/>
    <property type="match status" value="7"/>
</dbReference>
<dbReference type="PANTHER" id="PTHR36766:SF40">
    <property type="entry name" value="DISEASE RESISTANCE PROTEIN RGA3"/>
    <property type="match status" value="1"/>
</dbReference>
<protein>
    <recommendedName>
        <fullName evidence="13">Disease resistance protein RGA3</fullName>
    </recommendedName>
</protein>
<evidence type="ECO:0000259" key="10">
    <source>
        <dbReference type="Pfam" id="PF25019"/>
    </source>
</evidence>
<accession>A0ABQ8INC2</accession>
<dbReference type="Gene3D" id="3.40.50.300">
    <property type="entry name" value="P-loop containing nucleotide triphosphate hydrolases"/>
    <property type="match status" value="1"/>
</dbReference>
<keyword evidence="4" id="KW-0611">Plant defense</keyword>
<dbReference type="InterPro" id="IPR058922">
    <property type="entry name" value="WHD_DRP"/>
</dbReference>
<dbReference type="InterPro" id="IPR038005">
    <property type="entry name" value="RX-like_CC"/>
</dbReference>
<keyword evidence="1" id="KW-0433">Leucine-rich repeat</keyword>
<dbReference type="Pfam" id="PF18052">
    <property type="entry name" value="Rx_N"/>
    <property type="match status" value="1"/>
</dbReference>
<dbReference type="EMBL" id="JAFEMO010000001">
    <property type="protein sequence ID" value="KAH7578181.1"/>
    <property type="molecule type" value="Genomic_DNA"/>
</dbReference>
<evidence type="ECO:0000259" key="7">
    <source>
        <dbReference type="Pfam" id="PF18052"/>
    </source>
</evidence>
<dbReference type="InterPro" id="IPR002182">
    <property type="entry name" value="NB-ARC"/>
</dbReference>
<feature type="domain" description="Disease resistance R13L4/SHOC-2-like LRR" evidence="9">
    <location>
        <begin position="664"/>
        <end position="744"/>
    </location>
</feature>
<name>A0ABQ8INC2_9ROSI</name>
<evidence type="ECO:0000259" key="8">
    <source>
        <dbReference type="Pfam" id="PF23559"/>
    </source>
</evidence>
<feature type="domain" description="Disease resistance protein winged helix" evidence="8">
    <location>
        <begin position="459"/>
        <end position="529"/>
    </location>
</feature>
<dbReference type="CDD" id="cd14798">
    <property type="entry name" value="RX-CC_like"/>
    <property type="match status" value="1"/>
</dbReference>
<dbReference type="Pfam" id="PF23598">
    <property type="entry name" value="LRR_14"/>
    <property type="match status" value="1"/>
</dbReference>
<dbReference type="PANTHER" id="PTHR36766">
    <property type="entry name" value="PLANT BROAD-SPECTRUM MILDEW RESISTANCE PROTEIN RPW8"/>
    <property type="match status" value="1"/>
</dbReference>
<dbReference type="Pfam" id="PF00931">
    <property type="entry name" value="NB-ARC"/>
    <property type="match status" value="1"/>
</dbReference>
<dbReference type="Pfam" id="PF23559">
    <property type="entry name" value="WHD_DRP"/>
    <property type="match status" value="1"/>
</dbReference>
<comment type="caution">
    <text evidence="11">The sequence shown here is derived from an EMBL/GenBank/DDBJ whole genome shotgun (WGS) entry which is preliminary data.</text>
</comment>
<dbReference type="InterPro" id="IPR027417">
    <property type="entry name" value="P-loop_NTPase"/>
</dbReference>
<dbReference type="Pfam" id="PF25019">
    <property type="entry name" value="LRR_R13L1-DRL21"/>
    <property type="match status" value="1"/>
</dbReference>
<dbReference type="Gene3D" id="1.10.8.430">
    <property type="entry name" value="Helical domain of apoptotic protease-activating factors"/>
    <property type="match status" value="1"/>
</dbReference>
<feature type="domain" description="NB-ARC" evidence="6">
    <location>
        <begin position="212"/>
        <end position="372"/>
    </location>
</feature>
<dbReference type="Gene3D" id="3.80.10.10">
    <property type="entry name" value="Ribonuclease Inhibitor"/>
    <property type="match status" value="3"/>
</dbReference>
<organism evidence="11 12">
    <name type="scientific">Xanthoceras sorbifolium</name>
    <dbReference type="NCBI Taxonomy" id="99658"/>
    <lineage>
        <taxon>Eukaryota</taxon>
        <taxon>Viridiplantae</taxon>
        <taxon>Streptophyta</taxon>
        <taxon>Embryophyta</taxon>
        <taxon>Tracheophyta</taxon>
        <taxon>Spermatophyta</taxon>
        <taxon>Magnoliopsida</taxon>
        <taxon>eudicotyledons</taxon>
        <taxon>Gunneridae</taxon>
        <taxon>Pentapetalae</taxon>
        <taxon>rosids</taxon>
        <taxon>malvids</taxon>
        <taxon>Sapindales</taxon>
        <taxon>Sapindaceae</taxon>
        <taxon>Xanthoceroideae</taxon>
        <taxon>Xanthoceras</taxon>
    </lineage>
</organism>
<evidence type="ECO:0000259" key="9">
    <source>
        <dbReference type="Pfam" id="PF23598"/>
    </source>
</evidence>
<keyword evidence="3" id="KW-0547">Nucleotide-binding</keyword>
<keyword evidence="2" id="KW-0677">Repeat</keyword>
<dbReference type="InterPro" id="IPR056789">
    <property type="entry name" value="LRR_R13L1-DRL21"/>
</dbReference>
<feature type="domain" description="R13L1/DRL21-like LRR repeat region" evidence="10">
    <location>
        <begin position="827"/>
        <end position="949"/>
    </location>
</feature>
<dbReference type="InterPro" id="IPR032675">
    <property type="entry name" value="LRR_dom_sf"/>
</dbReference>
<dbReference type="InterPro" id="IPR003591">
    <property type="entry name" value="Leu-rich_rpt_typical-subtyp"/>
</dbReference>
<keyword evidence="5" id="KW-0067">ATP-binding</keyword>
<evidence type="ECO:0000256" key="2">
    <source>
        <dbReference type="ARBA" id="ARBA00022737"/>
    </source>
</evidence>
<evidence type="ECO:0000313" key="11">
    <source>
        <dbReference type="EMBL" id="KAH7578181.1"/>
    </source>
</evidence>
<proteinExistence type="predicted"/>
<dbReference type="InterPro" id="IPR036388">
    <property type="entry name" value="WH-like_DNA-bd_sf"/>
</dbReference>
<evidence type="ECO:0000256" key="4">
    <source>
        <dbReference type="ARBA" id="ARBA00022821"/>
    </source>
</evidence>
<evidence type="ECO:0000313" key="12">
    <source>
        <dbReference type="Proteomes" id="UP000827721"/>
    </source>
</evidence>
<dbReference type="SMART" id="SM00364">
    <property type="entry name" value="LRR_BAC"/>
    <property type="match status" value="4"/>
</dbReference>
<dbReference type="Gene3D" id="1.10.10.10">
    <property type="entry name" value="Winged helix-like DNA-binding domain superfamily/Winged helix DNA-binding domain"/>
    <property type="match status" value="1"/>
</dbReference>
<evidence type="ECO:0008006" key="13">
    <source>
        <dbReference type="Google" id="ProtNLM"/>
    </source>
</evidence>
<dbReference type="Proteomes" id="UP000827721">
    <property type="component" value="Unassembled WGS sequence"/>
</dbReference>
<dbReference type="InterPro" id="IPR041118">
    <property type="entry name" value="Rx_N"/>
</dbReference>
<evidence type="ECO:0000256" key="1">
    <source>
        <dbReference type="ARBA" id="ARBA00022614"/>
    </source>
</evidence>
<dbReference type="InterPro" id="IPR042197">
    <property type="entry name" value="Apaf_helical"/>
</dbReference>
<dbReference type="SUPFAM" id="SSF52540">
    <property type="entry name" value="P-loop containing nucleoside triphosphate hydrolases"/>
    <property type="match status" value="1"/>
</dbReference>
<dbReference type="Gene3D" id="1.20.5.4130">
    <property type="match status" value="1"/>
</dbReference>
<keyword evidence="12" id="KW-1185">Reference proteome</keyword>
<reference evidence="11 12" key="1">
    <citation type="submission" date="2021-02" db="EMBL/GenBank/DDBJ databases">
        <title>Plant Genome Project.</title>
        <authorList>
            <person name="Zhang R.-G."/>
        </authorList>
    </citation>
    <scope>NUCLEOTIDE SEQUENCE [LARGE SCALE GENOMIC DNA]</scope>
    <source>
        <tissue evidence="11">Leaves</tissue>
    </source>
</reference>
<evidence type="ECO:0000256" key="3">
    <source>
        <dbReference type="ARBA" id="ARBA00022741"/>
    </source>
</evidence>
<dbReference type="SUPFAM" id="SSF52058">
    <property type="entry name" value="L domain-like"/>
    <property type="match status" value="3"/>
</dbReference>
<dbReference type="PRINTS" id="PR00364">
    <property type="entry name" value="DISEASERSIST"/>
</dbReference>
<evidence type="ECO:0000256" key="5">
    <source>
        <dbReference type="ARBA" id="ARBA00022840"/>
    </source>
</evidence>
<gene>
    <name evidence="11" type="ORF">JRO89_XS01G0349900</name>
</gene>